<reference evidence="1 2" key="1">
    <citation type="submission" date="2018-06" db="EMBL/GenBank/DDBJ databases">
        <title>Genomic Encyclopedia of Archaeal and Bacterial Type Strains, Phase II (KMG-II): from individual species to whole genera.</title>
        <authorList>
            <person name="Goeker M."/>
        </authorList>
    </citation>
    <scope>NUCLEOTIDE SEQUENCE [LARGE SCALE GENOMIC DNA]</scope>
    <source>
        <strain evidence="1 2">DSM 24525</strain>
    </source>
</reference>
<dbReference type="RefSeq" id="WP_146423038.1">
    <property type="nucleotide sequence ID" value="NZ_QKYU01000047.1"/>
</dbReference>
<name>A0A2W7HW22_9PROT</name>
<accession>A0A2W7HW22</accession>
<dbReference type="AlphaFoldDB" id="A0A2W7HW22"/>
<dbReference type="Proteomes" id="UP000249688">
    <property type="component" value="Unassembled WGS sequence"/>
</dbReference>
<dbReference type="EMBL" id="QKYU01000047">
    <property type="protein sequence ID" value="PZW37022.1"/>
    <property type="molecule type" value="Genomic_DNA"/>
</dbReference>
<evidence type="ECO:0000313" key="2">
    <source>
        <dbReference type="Proteomes" id="UP000249688"/>
    </source>
</evidence>
<proteinExistence type="predicted"/>
<comment type="caution">
    <text evidence="1">The sequence shown here is derived from an EMBL/GenBank/DDBJ whole genome shotgun (WGS) entry which is preliminary data.</text>
</comment>
<sequence>MARPDVVVTQQAERYLSYVSPDTGAPPFLLMAQMLGRTPSPSQAEALALARALSGERELDLRPFARLLPPSPPAPTQLTRGVG</sequence>
<protein>
    <submittedName>
        <fullName evidence="1">Uncharacterized protein</fullName>
    </submittedName>
</protein>
<organism evidence="1 2">
    <name type="scientific">Humitalea rosea</name>
    <dbReference type="NCBI Taxonomy" id="990373"/>
    <lineage>
        <taxon>Bacteria</taxon>
        <taxon>Pseudomonadati</taxon>
        <taxon>Pseudomonadota</taxon>
        <taxon>Alphaproteobacteria</taxon>
        <taxon>Acetobacterales</taxon>
        <taxon>Roseomonadaceae</taxon>
        <taxon>Humitalea</taxon>
    </lineage>
</organism>
<evidence type="ECO:0000313" key="1">
    <source>
        <dbReference type="EMBL" id="PZW37022.1"/>
    </source>
</evidence>
<gene>
    <name evidence="1" type="ORF">C8P66_14713</name>
</gene>
<keyword evidence="2" id="KW-1185">Reference proteome</keyword>